<gene>
    <name evidence="3" type="ORF">KEG57_40160</name>
</gene>
<comment type="caution">
    <text evidence="3">The sequence shown here is derived from an EMBL/GenBank/DDBJ whole genome shotgun (WGS) entry which is preliminary data.</text>
</comment>
<name>A0A9X3X9M1_9BACT</name>
<keyword evidence="4" id="KW-1185">Reference proteome</keyword>
<evidence type="ECO:0008006" key="5">
    <source>
        <dbReference type="Google" id="ProtNLM"/>
    </source>
</evidence>
<evidence type="ECO:0000256" key="1">
    <source>
        <dbReference type="SAM" id="MobiDB-lite"/>
    </source>
</evidence>
<feature type="compositionally biased region" description="Basic residues" evidence="1">
    <location>
        <begin position="65"/>
        <end position="77"/>
    </location>
</feature>
<dbReference type="RefSeq" id="WP_272426243.1">
    <property type="nucleotide sequence ID" value="NZ_JAGTJJ010000043.1"/>
</dbReference>
<evidence type="ECO:0000313" key="4">
    <source>
        <dbReference type="Proteomes" id="UP001151081"/>
    </source>
</evidence>
<feature type="chain" id="PRO_5040973245" description="Lipoprotein" evidence="2">
    <location>
        <begin position="18"/>
        <end position="93"/>
    </location>
</feature>
<evidence type="ECO:0000256" key="2">
    <source>
        <dbReference type="SAM" id="SignalP"/>
    </source>
</evidence>
<feature type="signal peptide" evidence="2">
    <location>
        <begin position="1"/>
        <end position="17"/>
    </location>
</feature>
<dbReference type="EMBL" id="JAGTJJ010000043">
    <property type="protein sequence ID" value="MDC3986757.1"/>
    <property type="molecule type" value="Genomic_DNA"/>
</dbReference>
<dbReference type="AlphaFoldDB" id="A0A9X3X9M1"/>
<feature type="region of interest" description="Disordered" evidence="1">
    <location>
        <begin position="30"/>
        <end position="49"/>
    </location>
</feature>
<feature type="region of interest" description="Disordered" evidence="1">
    <location>
        <begin position="60"/>
        <end position="80"/>
    </location>
</feature>
<sequence>MSKLFALLGLSASVAVVGVGCIAEVEAPAETESAALGADGESDEDRTGGEATVAVNGTFDTLRNGRPRGHTASRSRSRNLAPREILVVGARAR</sequence>
<evidence type="ECO:0000313" key="3">
    <source>
        <dbReference type="EMBL" id="MDC3986757.1"/>
    </source>
</evidence>
<dbReference type="PROSITE" id="PS51257">
    <property type="entry name" value="PROKAR_LIPOPROTEIN"/>
    <property type="match status" value="1"/>
</dbReference>
<proteinExistence type="predicted"/>
<protein>
    <recommendedName>
        <fullName evidence="5">Lipoprotein</fullName>
    </recommendedName>
</protein>
<reference evidence="3 4" key="1">
    <citation type="submission" date="2021-04" db="EMBL/GenBank/DDBJ databases">
        <title>Genome analysis of Polyangium sp.</title>
        <authorList>
            <person name="Li Y."/>
            <person name="Wang J."/>
        </authorList>
    </citation>
    <scope>NUCLEOTIDE SEQUENCE [LARGE SCALE GENOMIC DNA]</scope>
    <source>
        <strain evidence="3 4">SDU14</strain>
    </source>
</reference>
<organism evidence="3 4">
    <name type="scientific">Polyangium jinanense</name>
    <dbReference type="NCBI Taxonomy" id="2829994"/>
    <lineage>
        <taxon>Bacteria</taxon>
        <taxon>Pseudomonadati</taxon>
        <taxon>Myxococcota</taxon>
        <taxon>Polyangia</taxon>
        <taxon>Polyangiales</taxon>
        <taxon>Polyangiaceae</taxon>
        <taxon>Polyangium</taxon>
    </lineage>
</organism>
<keyword evidence="2" id="KW-0732">Signal</keyword>
<dbReference type="Proteomes" id="UP001151081">
    <property type="component" value="Unassembled WGS sequence"/>
</dbReference>
<accession>A0A9X3X9M1</accession>